<gene>
    <name evidence="2" type="ORF">DAT39_005061</name>
</gene>
<proteinExistence type="predicted"/>
<evidence type="ECO:0000313" key="2">
    <source>
        <dbReference type="EMBL" id="KAF5905279.1"/>
    </source>
</evidence>
<reference evidence="2" key="1">
    <citation type="submission" date="2020-07" db="EMBL/GenBank/DDBJ databases">
        <title>Clarias magur genome sequencing, assembly and annotation.</title>
        <authorList>
            <person name="Kushwaha B."/>
            <person name="Kumar R."/>
            <person name="Das P."/>
            <person name="Joshi C.G."/>
            <person name="Kumar D."/>
            <person name="Nagpure N.S."/>
            <person name="Pandey M."/>
            <person name="Agarwal S."/>
            <person name="Srivastava S."/>
            <person name="Singh M."/>
            <person name="Sahoo L."/>
            <person name="Jayasankar P."/>
            <person name="Meher P.K."/>
            <person name="Koringa P.G."/>
            <person name="Iquebal M.A."/>
            <person name="Das S.P."/>
            <person name="Bit A."/>
            <person name="Patnaik S."/>
            <person name="Patel N."/>
            <person name="Shah T.M."/>
            <person name="Hinsu A."/>
            <person name="Jena J.K."/>
        </authorList>
    </citation>
    <scope>NUCLEOTIDE SEQUENCE</scope>
    <source>
        <strain evidence="2">CIFAMagur01</strain>
        <tissue evidence="2">Testis</tissue>
    </source>
</reference>
<accession>A0A8J4X834</accession>
<name>A0A8J4X834_CLAMG</name>
<feature type="compositionally biased region" description="Basic and acidic residues" evidence="1">
    <location>
        <begin position="1"/>
        <end position="17"/>
    </location>
</feature>
<comment type="caution">
    <text evidence="2">The sequence shown here is derived from an EMBL/GenBank/DDBJ whole genome shotgun (WGS) entry which is preliminary data.</text>
</comment>
<sequence>MEQHNRRATEPACHELEPNTAWKASSQSELTFTRCAAVDQPVVTMGHGVG</sequence>
<keyword evidence="3" id="KW-1185">Reference proteome</keyword>
<feature type="region of interest" description="Disordered" evidence="1">
    <location>
        <begin position="1"/>
        <end position="25"/>
    </location>
</feature>
<dbReference type="EMBL" id="QNUK01000047">
    <property type="protein sequence ID" value="KAF5905279.1"/>
    <property type="molecule type" value="Genomic_DNA"/>
</dbReference>
<dbReference type="AlphaFoldDB" id="A0A8J4X834"/>
<evidence type="ECO:0000256" key="1">
    <source>
        <dbReference type="SAM" id="MobiDB-lite"/>
    </source>
</evidence>
<dbReference type="Proteomes" id="UP000727407">
    <property type="component" value="Unassembled WGS sequence"/>
</dbReference>
<organism evidence="2 3">
    <name type="scientific">Clarias magur</name>
    <name type="common">Asian catfish</name>
    <name type="synonym">Macropteronotus magur</name>
    <dbReference type="NCBI Taxonomy" id="1594786"/>
    <lineage>
        <taxon>Eukaryota</taxon>
        <taxon>Metazoa</taxon>
        <taxon>Chordata</taxon>
        <taxon>Craniata</taxon>
        <taxon>Vertebrata</taxon>
        <taxon>Euteleostomi</taxon>
        <taxon>Actinopterygii</taxon>
        <taxon>Neopterygii</taxon>
        <taxon>Teleostei</taxon>
        <taxon>Ostariophysi</taxon>
        <taxon>Siluriformes</taxon>
        <taxon>Clariidae</taxon>
        <taxon>Clarias</taxon>
    </lineage>
</organism>
<protein>
    <submittedName>
        <fullName evidence="2">Uncharacterized protein</fullName>
    </submittedName>
</protein>
<evidence type="ECO:0000313" key="3">
    <source>
        <dbReference type="Proteomes" id="UP000727407"/>
    </source>
</evidence>